<dbReference type="EMBL" id="MU006325">
    <property type="protein sequence ID" value="KAF2847534.1"/>
    <property type="molecule type" value="Genomic_DNA"/>
</dbReference>
<gene>
    <name evidence="1" type="ORF">T440DRAFT_430729</name>
</gene>
<proteinExistence type="predicted"/>
<organism evidence="1 2">
    <name type="scientific">Plenodomus tracheiphilus IPT5</name>
    <dbReference type="NCBI Taxonomy" id="1408161"/>
    <lineage>
        <taxon>Eukaryota</taxon>
        <taxon>Fungi</taxon>
        <taxon>Dikarya</taxon>
        <taxon>Ascomycota</taxon>
        <taxon>Pezizomycotina</taxon>
        <taxon>Dothideomycetes</taxon>
        <taxon>Pleosporomycetidae</taxon>
        <taxon>Pleosporales</taxon>
        <taxon>Pleosporineae</taxon>
        <taxon>Leptosphaeriaceae</taxon>
        <taxon>Plenodomus</taxon>
    </lineage>
</organism>
<accession>A0A6A7AXJ9</accession>
<keyword evidence="2" id="KW-1185">Reference proteome</keyword>
<dbReference type="AlphaFoldDB" id="A0A6A7AXJ9"/>
<evidence type="ECO:0000313" key="1">
    <source>
        <dbReference type="EMBL" id="KAF2847534.1"/>
    </source>
</evidence>
<dbReference type="OrthoDB" id="4436466at2759"/>
<sequence length="257" mass="28836">MNTISPPPQFKRISGPKRVLGVVAGISLGLGAQVLLAYSSASFYTRSTKFIPYDTSSPDLSTPTFRKHNPASNPPVAIDQAIKEVPYGKLPQKYWTTGKDGKISVDQAQLTTDFCRGVWSGLAYRVQRRFLERKYRALPGRESQLWDVKDLEKSGYEVGTHITDHFEVVEHSDNKVIVRCGDSPLNQDTRPSDGLFSMEVSTDDAAQIATFHLKSVFVNTSPEGKDSQPLPWNFQLAHRWYTKLWMESATRKLLKAA</sequence>
<dbReference type="Proteomes" id="UP000799423">
    <property type="component" value="Unassembled WGS sequence"/>
</dbReference>
<reference evidence="1" key="1">
    <citation type="submission" date="2020-01" db="EMBL/GenBank/DDBJ databases">
        <authorList>
            <consortium name="DOE Joint Genome Institute"/>
            <person name="Haridas S."/>
            <person name="Albert R."/>
            <person name="Binder M."/>
            <person name="Bloem J."/>
            <person name="Labutti K."/>
            <person name="Salamov A."/>
            <person name="Andreopoulos B."/>
            <person name="Baker S.E."/>
            <person name="Barry K."/>
            <person name="Bills G."/>
            <person name="Bluhm B.H."/>
            <person name="Cannon C."/>
            <person name="Castanera R."/>
            <person name="Culley D.E."/>
            <person name="Daum C."/>
            <person name="Ezra D."/>
            <person name="Gonzalez J.B."/>
            <person name="Henrissat B."/>
            <person name="Kuo A."/>
            <person name="Liang C."/>
            <person name="Lipzen A."/>
            <person name="Lutzoni F."/>
            <person name="Magnuson J."/>
            <person name="Mondo S."/>
            <person name="Nolan M."/>
            <person name="Ohm R."/>
            <person name="Pangilinan J."/>
            <person name="Park H.-J."/>
            <person name="Ramirez L."/>
            <person name="Alfaro M."/>
            <person name="Sun H."/>
            <person name="Tritt A."/>
            <person name="Yoshinaga Y."/>
            <person name="Zwiers L.-H."/>
            <person name="Turgeon B.G."/>
            <person name="Goodwin S.B."/>
            <person name="Spatafora J.W."/>
            <person name="Crous P.W."/>
            <person name="Grigoriev I.V."/>
        </authorList>
    </citation>
    <scope>NUCLEOTIDE SEQUENCE</scope>
    <source>
        <strain evidence="1">IPT5</strain>
    </source>
</reference>
<evidence type="ECO:0000313" key="2">
    <source>
        <dbReference type="Proteomes" id="UP000799423"/>
    </source>
</evidence>
<protein>
    <submittedName>
        <fullName evidence="1">Uncharacterized protein</fullName>
    </submittedName>
</protein>
<name>A0A6A7AXJ9_9PLEO</name>